<dbReference type="RefSeq" id="WP_245127808.1">
    <property type="nucleotide sequence ID" value="NZ_CP095070.1"/>
</dbReference>
<keyword evidence="2" id="KW-0614">Plasmid</keyword>
<evidence type="ECO:0000259" key="1">
    <source>
        <dbReference type="SMART" id="SM00849"/>
    </source>
</evidence>
<dbReference type="Gene3D" id="3.60.15.10">
    <property type="entry name" value="Ribonuclease Z/Hydroxyacylglutathione hydrolase-like"/>
    <property type="match status" value="1"/>
</dbReference>
<name>A0ABY4GGC6_9BACT</name>
<dbReference type="InterPro" id="IPR036866">
    <property type="entry name" value="RibonucZ/Hydroxyglut_hydro"/>
</dbReference>
<dbReference type="PANTHER" id="PTHR30619:SF1">
    <property type="entry name" value="RECOMBINATION PROTEIN 2"/>
    <property type="match status" value="1"/>
</dbReference>
<proteinExistence type="predicted"/>
<evidence type="ECO:0000313" key="3">
    <source>
        <dbReference type="Proteomes" id="UP000830401"/>
    </source>
</evidence>
<gene>
    <name evidence="2" type="ORF">MUN86_30720</name>
</gene>
<dbReference type="SUPFAM" id="SSF56281">
    <property type="entry name" value="Metallo-hydrolase/oxidoreductase"/>
    <property type="match status" value="1"/>
</dbReference>
<dbReference type="PANTHER" id="PTHR30619">
    <property type="entry name" value="DNA INTERNALIZATION/COMPETENCE PROTEIN COMEC/REC2"/>
    <property type="match status" value="1"/>
</dbReference>
<evidence type="ECO:0000313" key="2">
    <source>
        <dbReference type="EMBL" id="UOQ69959.1"/>
    </source>
</evidence>
<sequence>MVNISNVPSLSIIDVGHGNSSILFDNEGIVVIDTGPGTALLEFIEEERIDHINYVLVSHADADHISGLIGLISSEIVTIGAVYLNTDSAKESEVWDDLLYTLDNAHIDKKLVFNTSLHTGLSKSISVGRVTIEILAPSMYLAARGPGSTDRSGRKLTSNSISAVIRLIDDNVPIALLPGDIDAVGLSNMLAANADVHARVAIYPHHGGNAGRGKGSNTFATDFTRAVQPQAMLFSIGRDKFQNPKPDVVAAIQKEIPLIHIACTQLSKFCNPNIPGNDGNQLIPLFAEGRESNICCAGTIHIDFSEEFKLHPMNPHQTFIDNHTLTPLCKAPTLQVQSSIEIFKD</sequence>
<keyword evidence="3" id="KW-1185">Reference proteome</keyword>
<dbReference type="Proteomes" id="UP000830401">
    <property type="component" value="Plasmid unnamed9"/>
</dbReference>
<dbReference type="EMBL" id="CP095070">
    <property type="protein sequence ID" value="UOQ69959.1"/>
    <property type="molecule type" value="Genomic_DNA"/>
</dbReference>
<feature type="domain" description="Metallo-beta-lactamase" evidence="1">
    <location>
        <begin position="17"/>
        <end position="206"/>
    </location>
</feature>
<reference evidence="2" key="1">
    <citation type="submission" date="2022-04" db="EMBL/GenBank/DDBJ databases">
        <title>Hymenobacter sp. isolated from the air.</title>
        <authorList>
            <person name="Won M."/>
            <person name="Lee C.-M."/>
            <person name="Woen H.-Y."/>
            <person name="Kwon S.-W."/>
        </authorList>
    </citation>
    <scope>NUCLEOTIDE SEQUENCE</scope>
    <source>
        <strain evidence="2">5420S-77</strain>
        <plasmid evidence="2">unnamed9</plasmid>
    </source>
</reference>
<organism evidence="2 3">
    <name type="scientific">Hymenobacter volaticus</name>
    <dbReference type="NCBI Taxonomy" id="2932254"/>
    <lineage>
        <taxon>Bacteria</taxon>
        <taxon>Pseudomonadati</taxon>
        <taxon>Bacteroidota</taxon>
        <taxon>Cytophagia</taxon>
        <taxon>Cytophagales</taxon>
        <taxon>Hymenobacteraceae</taxon>
        <taxon>Hymenobacter</taxon>
    </lineage>
</organism>
<dbReference type="Pfam" id="PF00753">
    <property type="entry name" value="Lactamase_B"/>
    <property type="match status" value="1"/>
</dbReference>
<geneLocation type="plasmid" evidence="2 3">
    <name>unnamed9</name>
</geneLocation>
<protein>
    <submittedName>
        <fullName evidence="2">MBL fold metallo-hydrolase</fullName>
    </submittedName>
</protein>
<dbReference type="SMART" id="SM00849">
    <property type="entry name" value="Lactamase_B"/>
    <property type="match status" value="1"/>
</dbReference>
<dbReference type="InterPro" id="IPR001279">
    <property type="entry name" value="Metallo-B-lactamas"/>
</dbReference>
<accession>A0ABY4GGC6</accession>
<dbReference type="InterPro" id="IPR052159">
    <property type="entry name" value="Competence_DNA_uptake"/>
</dbReference>